<reference evidence="2" key="1">
    <citation type="submission" date="2021-11" db="EMBL/GenBank/DDBJ databases">
        <title>Cultivation dependent microbiological survey of springs from the worlds oldest radium mine currently devoted to the extraction of radon-saturated water.</title>
        <authorList>
            <person name="Kapinusova G."/>
            <person name="Smrhova T."/>
            <person name="Strejcek M."/>
            <person name="Suman J."/>
            <person name="Jani K."/>
            <person name="Pajer P."/>
            <person name="Uhlik O."/>
        </authorList>
    </citation>
    <scope>NUCLEOTIDE SEQUENCE [LARGE SCALE GENOMIC DNA]</scope>
    <source>
        <strain evidence="2">J379</strain>
    </source>
</reference>
<dbReference type="Pfam" id="PF05869">
    <property type="entry name" value="Dam"/>
    <property type="match status" value="1"/>
</dbReference>
<gene>
    <name evidence="1" type="ORF">LRS13_13865</name>
</gene>
<dbReference type="RefSeq" id="WP_353862359.1">
    <property type="nucleotide sequence ID" value="NZ_CP088295.1"/>
</dbReference>
<keyword evidence="2" id="KW-1185">Reference proteome</keyword>
<sequence>MSARYDKLSVGSSVEWYTPPEIFDALRLTFDLDVCAPPGGLPWIPAERSFSRADDGLAQEWHGRVWMNPPYGLQIRPWMQKLARHGDGITLVHARTDTAWFREATAAATAICFIAGRVRFVRGATMSSKGPGSPVSNVLLAFGQTCAVALIEANLGPTLLIPGGLRPDGYDHPRKS</sequence>
<proteinExistence type="predicted"/>
<organism evidence="1 2">
    <name type="scientific">Svornostia abyssi</name>
    <dbReference type="NCBI Taxonomy" id="2898438"/>
    <lineage>
        <taxon>Bacteria</taxon>
        <taxon>Bacillati</taxon>
        <taxon>Actinomycetota</taxon>
        <taxon>Thermoleophilia</taxon>
        <taxon>Solirubrobacterales</taxon>
        <taxon>Baekduiaceae</taxon>
        <taxon>Svornostia</taxon>
    </lineage>
</organism>
<name>A0ABY5PB48_9ACTN</name>
<dbReference type="EMBL" id="CP088295">
    <property type="protein sequence ID" value="UUY01811.1"/>
    <property type="molecule type" value="Genomic_DNA"/>
</dbReference>
<evidence type="ECO:0000313" key="1">
    <source>
        <dbReference type="EMBL" id="UUY01811.1"/>
    </source>
</evidence>
<protein>
    <submittedName>
        <fullName evidence="1">Phage N-6-adenine-methyltransferase</fullName>
    </submittedName>
</protein>
<dbReference type="Proteomes" id="UP001058860">
    <property type="component" value="Chromosome"/>
</dbReference>
<dbReference type="InterPro" id="IPR008593">
    <property type="entry name" value="Dam_MeTrfase"/>
</dbReference>
<evidence type="ECO:0000313" key="2">
    <source>
        <dbReference type="Proteomes" id="UP001058860"/>
    </source>
</evidence>
<accession>A0ABY5PB48</accession>